<dbReference type="Proteomes" id="UP000005307">
    <property type="component" value="Chromosome"/>
</dbReference>
<keyword evidence="1" id="KW-0732">Signal</keyword>
<dbReference type="RefSeq" id="WP_015498229.1">
    <property type="nucleotide sequence ID" value="NC_020911.1"/>
</dbReference>
<dbReference type="EMBL" id="CP003740">
    <property type="protein sequence ID" value="AGI66176.1"/>
    <property type="molecule type" value="Genomic_DNA"/>
</dbReference>
<evidence type="ECO:0000313" key="2">
    <source>
        <dbReference type="EMBL" id="AGI66176.1"/>
    </source>
</evidence>
<sequence length="156" mass="16738">MKVMLAAALVAIAGQAQALSCMQSDVARTFGWASEAEERYVVLLGAFAFSPPVKTQTDTNIPQSVRLPATFSGKYLGADGFVTAPTLDVTLNFECLAHWCGSISHDEAILTFVEQTADGYVLNVNPCHSTIFAPDDGYVQTAESCMRGTGCDERTF</sequence>
<evidence type="ECO:0000256" key="1">
    <source>
        <dbReference type="SAM" id="SignalP"/>
    </source>
</evidence>
<dbReference type="AlphaFoldDB" id="M9R765"/>
<dbReference type="KEGG" id="oat:OAN307_c04350"/>
<proteinExistence type="predicted"/>
<evidence type="ECO:0000313" key="3">
    <source>
        <dbReference type="Proteomes" id="UP000005307"/>
    </source>
</evidence>
<dbReference type="OrthoDB" id="8451541at2"/>
<reference evidence="2 3" key="1">
    <citation type="journal article" date="2013" name="PLoS ONE">
        <title>Poles Apart: Arctic and Antarctic Octadecabacter strains Share High Genome Plasticity and a New Type of Xanthorhodopsin.</title>
        <authorList>
            <person name="Vollmers J."/>
            <person name="Voget S."/>
            <person name="Dietrich S."/>
            <person name="Gollnow K."/>
            <person name="Smits M."/>
            <person name="Meyer K."/>
            <person name="Brinkhoff T."/>
            <person name="Simon M."/>
            <person name="Daniel R."/>
        </authorList>
    </citation>
    <scope>NUCLEOTIDE SEQUENCE [LARGE SCALE GENOMIC DNA]</scope>
    <source>
        <strain evidence="2 3">307</strain>
    </source>
</reference>
<feature type="signal peptide" evidence="1">
    <location>
        <begin position="1"/>
        <end position="18"/>
    </location>
</feature>
<gene>
    <name evidence="2" type="ORF">OAN307_c04350</name>
</gene>
<organism evidence="2 3">
    <name type="scientific">Octadecabacter antarcticus 307</name>
    <dbReference type="NCBI Taxonomy" id="391626"/>
    <lineage>
        <taxon>Bacteria</taxon>
        <taxon>Pseudomonadati</taxon>
        <taxon>Pseudomonadota</taxon>
        <taxon>Alphaproteobacteria</taxon>
        <taxon>Rhodobacterales</taxon>
        <taxon>Roseobacteraceae</taxon>
        <taxon>Octadecabacter</taxon>
    </lineage>
</organism>
<name>M9R765_9RHOB</name>
<keyword evidence="3" id="KW-1185">Reference proteome</keyword>
<dbReference type="eggNOG" id="ENOG5032ZUG">
    <property type="taxonomic scope" value="Bacteria"/>
</dbReference>
<dbReference type="HOGENOM" id="CLU_139174_0_0_5"/>
<accession>M9R765</accession>
<feature type="chain" id="PRO_5004102177" evidence="1">
    <location>
        <begin position="19"/>
        <end position="156"/>
    </location>
</feature>
<protein>
    <submittedName>
        <fullName evidence="2">Uncharacterized protein</fullName>
    </submittedName>
</protein>
<dbReference type="STRING" id="391626.OAN307_c04350"/>